<accession>A0A1S2QKI7</accession>
<evidence type="ECO:0000313" key="4">
    <source>
        <dbReference type="Proteomes" id="UP000179642"/>
    </source>
</evidence>
<dbReference type="Proteomes" id="UP000179642">
    <property type="component" value="Unassembled WGS sequence"/>
</dbReference>
<comment type="caution">
    <text evidence="3">The sequence shown here is derived from an EMBL/GenBank/DDBJ whole genome shotgun (WGS) entry which is preliminary data.</text>
</comment>
<proteinExistence type="predicted"/>
<keyword evidence="2" id="KW-0732">Signal</keyword>
<evidence type="ECO:0000313" key="3">
    <source>
        <dbReference type="EMBL" id="OIK05895.1"/>
    </source>
</evidence>
<keyword evidence="4" id="KW-1185">Reference proteome</keyword>
<name>A0A1S2QKI7_9ACTN</name>
<evidence type="ECO:0000256" key="1">
    <source>
        <dbReference type="SAM" id="MobiDB-lite"/>
    </source>
</evidence>
<sequence>MSRTPRRPRSRTWLRVLVLLLALWVPVAHAQAHAAPACAVSADTSEHHDGHDVTDALDGLDLLLRPTARAVHRADAPECPAPLPGPAAPARRPCPAASRAPYTTPLPRTVVLRC</sequence>
<feature type="signal peptide" evidence="2">
    <location>
        <begin position="1"/>
        <end position="30"/>
    </location>
</feature>
<evidence type="ECO:0000256" key="2">
    <source>
        <dbReference type="SAM" id="SignalP"/>
    </source>
</evidence>
<feature type="chain" id="PRO_5039574643" description="Secreted protein" evidence="2">
    <location>
        <begin position="31"/>
        <end position="114"/>
    </location>
</feature>
<gene>
    <name evidence="3" type="ORF">BIV23_11375</name>
</gene>
<dbReference type="EMBL" id="MLYO01000018">
    <property type="protein sequence ID" value="OIK05895.1"/>
    <property type="molecule type" value="Genomic_DNA"/>
</dbReference>
<feature type="compositionally biased region" description="Low complexity" evidence="1">
    <location>
        <begin position="88"/>
        <end position="101"/>
    </location>
</feature>
<dbReference type="AlphaFoldDB" id="A0A1S2QKI7"/>
<reference evidence="3 4" key="1">
    <citation type="submission" date="2016-10" db="EMBL/GenBank/DDBJ databases">
        <title>Genome sequence of Streptomyces sp. MUSC 1.</title>
        <authorList>
            <person name="Lee L.-H."/>
            <person name="Ser H.-L."/>
            <person name="Law J.W.-F."/>
        </authorList>
    </citation>
    <scope>NUCLEOTIDE SEQUENCE [LARGE SCALE GENOMIC DNA]</scope>
    <source>
        <strain evidence="3 4">MUSC 1</strain>
    </source>
</reference>
<organism evidence="3 4">
    <name type="scientific">Streptomyces monashensis</name>
    <dbReference type="NCBI Taxonomy" id="1678012"/>
    <lineage>
        <taxon>Bacteria</taxon>
        <taxon>Bacillati</taxon>
        <taxon>Actinomycetota</taxon>
        <taxon>Actinomycetes</taxon>
        <taxon>Kitasatosporales</taxon>
        <taxon>Streptomycetaceae</taxon>
        <taxon>Streptomyces</taxon>
    </lineage>
</organism>
<evidence type="ECO:0008006" key="5">
    <source>
        <dbReference type="Google" id="ProtNLM"/>
    </source>
</evidence>
<feature type="region of interest" description="Disordered" evidence="1">
    <location>
        <begin position="73"/>
        <end position="102"/>
    </location>
</feature>
<protein>
    <recommendedName>
        <fullName evidence="5">Secreted protein</fullName>
    </recommendedName>
</protein>
<dbReference type="RefSeq" id="WP_071380658.1">
    <property type="nucleotide sequence ID" value="NZ_MLYO01000018.1"/>
</dbReference>